<dbReference type="RefSeq" id="WP_233403088.1">
    <property type="nucleotide sequence ID" value="NZ_CP168173.1"/>
</dbReference>
<accession>A0A9X4BUK3</accession>
<dbReference type="InterPro" id="IPR003423">
    <property type="entry name" value="OMP_efflux"/>
</dbReference>
<keyword evidence="2" id="KW-0564">Palmitate</keyword>
<keyword evidence="2" id="KW-0812">Transmembrane</keyword>
<dbReference type="PANTHER" id="PTHR30203">
    <property type="entry name" value="OUTER MEMBRANE CATION EFFLUX PROTEIN"/>
    <property type="match status" value="1"/>
</dbReference>
<dbReference type="Pfam" id="PF02321">
    <property type="entry name" value="OEP"/>
    <property type="match status" value="2"/>
</dbReference>
<proteinExistence type="inferred from homology"/>
<comment type="subcellular location">
    <subcellularLocation>
        <location evidence="2">Cell outer membrane</location>
        <topology evidence="2">Lipid-anchor</topology>
    </subcellularLocation>
</comment>
<evidence type="ECO:0000256" key="3">
    <source>
        <dbReference type="SAM" id="Coils"/>
    </source>
</evidence>
<evidence type="ECO:0000313" key="4">
    <source>
        <dbReference type="EMBL" id="MDC8639832.1"/>
    </source>
</evidence>
<dbReference type="PANTHER" id="PTHR30203:SF32">
    <property type="entry name" value="CATION EFFLUX SYSTEM PROTEIN CUSC"/>
    <property type="match status" value="1"/>
</dbReference>
<sequence>MPIVATSPALAHALTMTLLSSPMSFPRLAATTILSAALAGCVSLAPAPLSPPLPVPDDWPADTVPGAGSSASTLSWDDYFVDPVLQRLIETALENNRDLRVAVLRVEEARAGFRIQRAEQFPALGVGAQGARARVPGDLNAGGQPVVGGEYRAEVGLSTWELDLWGRVRNLKASALEQWLATEAGRHAAELALIAQVADGYLSVRELQERVALARRTVETREESFRIFTRRFEVGSASRLELVQVQTLLTQAQSLLAQVEQARATQTYALGQLIGAHPGPLPATAPFDETTVLAELSPGLPSDLLTARPDIVAAEHLLRAGHADIGAARAAFFPRIALTGSYGSASSELDGLFESGSRAWTFAPTLSLPIFDGGRRRAELDLAEVRRDIAIAEYEKSVQTAFREVADALAARRWLGEQRDVQRVALAAATERARLAQLRYDNGSATYLEVLDAQRDLLAAEQQLVQARRALLSGQVALYAALGGGALSSSPVPASTP</sequence>
<keyword evidence="3" id="KW-0175">Coiled coil</keyword>
<dbReference type="Proteomes" id="UP001140230">
    <property type="component" value="Unassembled WGS sequence"/>
</dbReference>
<name>A0A9X4BUK3_9XANT</name>
<reference evidence="4" key="2">
    <citation type="submission" date="2022-08" db="EMBL/GenBank/DDBJ databases">
        <authorList>
            <person name="Iruegas-Bocardo F."/>
            <person name="Weisberg A.J."/>
            <person name="Riutta E.R."/>
            <person name="Kilday K."/>
            <person name="Bonkowski J.C."/>
            <person name="Creswell T."/>
            <person name="Daughtrey M.L."/>
            <person name="Rane K."/>
            <person name="Grunwald N.J."/>
            <person name="Chang J.H."/>
            <person name="Putnam M.L."/>
        </authorList>
    </citation>
    <scope>NUCLEOTIDE SEQUENCE</scope>
    <source>
        <strain evidence="4">22-338</strain>
    </source>
</reference>
<evidence type="ECO:0000256" key="2">
    <source>
        <dbReference type="RuleBase" id="RU362097"/>
    </source>
</evidence>
<keyword evidence="2" id="KW-1134">Transmembrane beta strand</keyword>
<dbReference type="NCBIfam" id="TIGR01845">
    <property type="entry name" value="outer_NodT"/>
    <property type="match status" value="1"/>
</dbReference>
<keyword evidence="2" id="KW-0449">Lipoprotein</keyword>
<dbReference type="SUPFAM" id="SSF56954">
    <property type="entry name" value="Outer membrane efflux proteins (OEP)"/>
    <property type="match status" value="1"/>
</dbReference>
<comment type="caution">
    <text evidence="4">The sequence shown here is derived from an EMBL/GenBank/DDBJ whole genome shotgun (WGS) entry which is preliminary data.</text>
</comment>
<dbReference type="GO" id="GO:0009279">
    <property type="term" value="C:cell outer membrane"/>
    <property type="evidence" value="ECO:0007669"/>
    <property type="project" value="UniProtKB-SubCell"/>
</dbReference>
<evidence type="ECO:0000256" key="1">
    <source>
        <dbReference type="ARBA" id="ARBA00007613"/>
    </source>
</evidence>
<feature type="coiled-coil region" evidence="3">
    <location>
        <begin position="204"/>
        <end position="265"/>
    </location>
</feature>
<organism evidence="4 5">
    <name type="scientific">Xanthomonas hortorum pv. hederae</name>
    <dbReference type="NCBI Taxonomy" id="453603"/>
    <lineage>
        <taxon>Bacteria</taxon>
        <taxon>Pseudomonadati</taxon>
        <taxon>Pseudomonadota</taxon>
        <taxon>Gammaproteobacteria</taxon>
        <taxon>Lysobacterales</taxon>
        <taxon>Lysobacteraceae</taxon>
        <taxon>Xanthomonas</taxon>
    </lineage>
</organism>
<gene>
    <name evidence="4" type="ORF">NY667_18995</name>
</gene>
<evidence type="ECO:0000313" key="5">
    <source>
        <dbReference type="Proteomes" id="UP001140230"/>
    </source>
</evidence>
<comment type="similarity">
    <text evidence="1 2">Belongs to the outer membrane factor (OMF) (TC 1.B.17) family.</text>
</comment>
<reference evidence="4" key="1">
    <citation type="journal article" date="2022" name="Phytopathology">
        <title>Whole genome sequencing-based tracing of a 2022 introduction and outbreak of Xanthomonas hortorum pv. pelargonii.</title>
        <authorList>
            <person name="Iruegas Bocardo F."/>
            <person name="Weisberg A.J."/>
            <person name="Riutta E.R."/>
            <person name="Kilday K.B."/>
            <person name="Bonkowski J.C."/>
            <person name="Creswell T.C."/>
            <person name="Daughtrey M."/>
            <person name="Rane K.K."/>
            <person name="Grunwald N.J."/>
            <person name="Chang J.H."/>
            <person name="Putnam M."/>
        </authorList>
    </citation>
    <scope>NUCLEOTIDE SEQUENCE</scope>
    <source>
        <strain evidence="4">22-338</strain>
    </source>
</reference>
<dbReference type="AlphaFoldDB" id="A0A9X4BUK3"/>
<dbReference type="Gene3D" id="1.20.1600.10">
    <property type="entry name" value="Outer membrane efflux proteins (OEP)"/>
    <property type="match status" value="1"/>
</dbReference>
<keyword evidence="2" id="KW-0472">Membrane</keyword>
<dbReference type="InterPro" id="IPR010131">
    <property type="entry name" value="MdtP/NodT-like"/>
</dbReference>
<dbReference type="Gene3D" id="2.20.200.10">
    <property type="entry name" value="Outer membrane efflux proteins (OEP)"/>
    <property type="match status" value="1"/>
</dbReference>
<dbReference type="GO" id="GO:0015562">
    <property type="term" value="F:efflux transmembrane transporter activity"/>
    <property type="evidence" value="ECO:0007669"/>
    <property type="project" value="InterPro"/>
</dbReference>
<protein>
    <submittedName>
        <fullName evidence="4">Efflux transporter outer membrane subunit</fullName>
    </submittedName>
</protein>
<dbReference type="EMBL" id="JANWTP010000083">
    <property type="protein sequence ID" value="MDC8639832.1"/>
    <property type="molecule type" value="Genomic_DNA"/>
</dbReference>